<accession>A0A1F6GPW7</accession>
<protein>
    <recommendedName>
        <fullName evidence="1">Predicted 3'-5' exonuclease PolB-like domain-containing protein</fullName>
    </recommendedName>
</protein>
<evidence type="ECO:0000313" key="2">
    <source>
        <dbReference type="EMBL" id="OGH00170.1"/>
    </source>
</evidence>
<sequence>MPKLVIDIESAGKNLEDFDQISQDYFRQWAKTASAKADDLDFELQKIEEGFSLSPLTAEVVCIGMLNPETDKGMVYYQSGKERKEFEESNIKFSSMPEAEILKNFWEQVKFYDEFITFNGRGFDIPFLMIRSAIHKVKPTKNLLSNRYLNSQFSGAKHIDLQDQFQFYGATWGKRGYNLHMFCQAFGIKSPKNEGVSGAHVKEMFDQGEYERIARYNVDDIRATAALYNYWQKYMNV</sequence>
<dbReference type="GO" id="GO:0003676">
    <property type="term" value="F:nucleic acid binding"/>
    <property type="evidence" value="ECO:0007669"/>
    <property type="project" value="InterPro"/>
</dbReference>
<dbReference type="EMBL" id="MFMY01000014">
    <property type="protein sequence ID" value="OGH00170.1"/>
    <property type="molecule type" value="Genomic_DNA"/>
</dbReference>
<dbReference type="SUPFAM" id="SSF53098">
    <property type="entry name" value="Ribonuclease H-like"/>
    <property type="match status" value="1"/>
</dbReference>
<comment type="caution">
    <text evidence="2">The sequence shown here is derived from an EMBL/GenBank/DDBJ whole genome shotgun (WGS) entry which is preliminary data.</text>
</comment>
<evidence type="ECO:0000259" key="1">
    <source>
        <dbReference type="Pfam" id="PF10108"/>
    </source>
</evidence>
<reference evidence="2 3" key="1">
    <citation type="journal article" date="2016" name="Nat. Commun.">
        <title>Thousands of microbial genomes shed light on interconnected biogeochemical processes in an aquifer system.</title>
        <authorList>
            <person name="Anantharaman K."/>
            <person name="Brown C.T."/>
            <person name="Hug L.A."/>
            <person name="Sharon I."/>
            <person name="Castelle C.J."/>
            <person name="Probst A.J."/>
            <person name="Thomas B.C."/>
            <person name="Singh A."/>
            <person name="Wilkins M.J."/>
            <person name="Karaoz U."/>
            <person name="Brodie E.L."/>
            <person name="Williams K.H."/>
            <person name="Hubbard S.S."/>
            <person name="Banfield J.F."/>
        </authorList>
    </citation>
    <scope>NUCLEOTIDE SEQUENCE [LARGE SCALE GENOMIC DNA]</scope>
</reference>
<dbReference type="InterPro" id="IPR036397">
    <property type="entry name" value="RNaseH_sf"/>
</dbReference>
<organism evidence="2 3">
    <name type="scientific">Candidatus Kuenenbacteria bacterium RIFCSPHIGHO2_12_FULL_42_14</name>
    <dbReference type="NCBI Taxonomy" id="1798563"/>
    <lineage>
        <taxon>Bacteria</taxon>
        <taxon>Candidatus Kueneniibacteriota</taxon>
    </lineage>
</organism>
<gene>
    <name evidence="2" type="ORF">A3E04_03370</name>
</gene>
<dbReference type="Pfam" id="PF10108">
    <property type="entry name" value="DNA_pol_B_exo2"/>
    <property type="match status" value="1"/>
</dbReference>
<dbReference type="Proteomes" id="UP000176968">
    <property type="component" value="Unassembled WGS sequence"/>
</dbReference>
<proteinExistence type="predicted"/>
<feature type="domain" description="Predicted 3'-5' exonuclease PolB-like" evidence="1">
    <location>
        <begin position="83"/>
        <end position="229"/>
    </location>
</feature>
<dbReference type="AlphaFoldDB" id="A0A1F6GPW7"/>
<dbReference type="InterPro" id="IPR012337">
    <property type="entry name" value="RNaseH-like_sf"/>
</dbReference>
<dbReference type="Gene3D" id="3.30.420.10">
    <property type="entry name" value="Ribonuclease H-like superfamily/Ribonuclease H"/>
    <property type="match status" value="1"/>
</dbReference>
<name>A0A1F6GPW7_9BACT</name>
<evidence type="ECO:0000313" key="3">
    <source>
        <dbReference type="Proteomes" id="UP000176968"/>
    </source>
</evidence>
<dbReference type="InterPro" id="IPR019288">
    <property type="entry name" value="3'-5'_exonuclease_PolB-like"/>
</dbReference>